<keyword evidence="1" id="KW-1133">Transmembrane helix</keyword>
<keyword evidence="3" id="KW-1185">Reference proteome</keyword>
<protein>
    <recommendedName>
        <fullName evidence="4">PAAR domain-containing protein</fullName>
    </recommendedName>
</protein>
<dbReference type="CDD" id="cd14744">
    <property type="entry name" value="PAAR_CT_2"/>
    <property type="match status" value="1"/>
</dbReference>
<evidence type="ECO:0000313" key="3">
    <source>
        <dbReference type="Proteomes" id="UP000477739"/>
    </source>
</evidence>
<dbReference type="OrthoDB" id="9204728at2"/>
<name>A0A6L6ISJ7_9ENTR</name>
<evidence type="ECO:0008006" key="4">
    <source>
        <dbReference type="Google" id="ProtNLM"/>
    </source>
</evidence>
<keyword evidence="1" id="KW-0812">Transmembrane</keyword>
<reference evidence="2 3" key="1">
    <citation type="submission" date="2019-11" db="EMBL/GenBank/DDBJ databases">
        <title>Escherichia alba sp. nov. isolated from the gut of plastic-eating superworms Zophobas atratus.</title>
        <authorList>
            <person name="Yang Y."/>
        </authorList>
    </citation>
    <scope>NUCLEOTIDE SEQUENCE [LARGE SCALE GENOMIC DNA]</scope>
    <source>
        <strain evidence="3">BIT-B35</strain>
    </source>
</reference>
<sequence length="364" mass="40953">MTTGNYLVRGDKTTCGGIIVEGCEDHRLFGQAIACEGDKVTCGRFPGIFNIVGGIASDSVHGRLMAGTLDSYSSCPCRSLFIPSMVDDTYERETEREEKSNISQDDNLASGEPQELFLLPVERVCRYCRHSIPEGNACKPEFKEVIRGLIDADNNINGVFKGLCEFYLMHYDVWRKEHVARMLNDLHDVVGVNYNSLSGEDKLRFMKLRGKQKETRFYGGKYSDEPTDTNYDKVQHMAAGMWLGANYSYGIGVVTAWTVEKLDTCKAIFGELIGTRRPHHIGFDWYDYAWAVAGAAIGYLLVYVDDERCKKTLSLFATSAESFDSFYVPPDIVNYKGMGTFDPIYGDTAEKIDESLNPIFIKFR</sequence>
<dbReference type="RefSeq" id="WP_155110286.1">
    <property type="nucleotide sequence ID" value="NZ_WMJZ01000096.1"/>
</dbReference>
<evidence type="ECO:0000313" key="2">
    <source>
        <dbReference type="EMBL" id="MTH48944.1"/>
    </source>
</evidence>
<proteinExistence type="predicted"/>
<organism evidence="2 3">
    <name type="scientific">Intestinirhabdus alba</name>
    <dbReference type="NCBI Taxonomy" id="2899544"/>
    <lineage>
        <taxon>Bacteria</taxon>
        <taxon>Pseudomonadati</taxon>
        <taxon>Pseudomonadota</taxon>
        <taxon>Gammaproteobacteria</taxon>
        <taxon>Enterobacterales</taxon>
        <taxon>Enterobacteriaceae</taxon>
        <taxon>Intestinirhabdus</taxon>
    </lineage>
</organism>
<gene>
    <name evidence="2" type="ORF">GJV78_22535</name>
</gene>
<accession>A0A6L6ISJ7</accession>
<dbReference type="AlphaFoldDB" id="A0A6L6ISJ7"/>
<dbReference type="Proteomes" id="UP000477739">
    <property type="component" value="Unassembled WGS sequence"/>
</dbReference>
<keyword evidence="1" id="KW-0472">Membrane</keyword>
<dbReference type="EMBL" id="WMJZ01000096">
    <property type="protein sequence ID" value="MTH48944.1"/>
    <property type="molecule type" value="Genomic_DNA"/>
</dbReference>
<dbReference type="InterPro" id="IPR008727">
    <property type="entry name" value="PAAR_motif"/>
</dbReference>
<feature type="transmembrane region" description="Helical" evidence="1">
    <location>
        <begin position="285"/>
        <end position="304"/>
    </location>
</feature>
<evidence type="ECO:0000256" key="1">
    <source>
        <dbReference type="SAM" id="Phobius"/>
    </source>
</evidence>
<dbReference type="Pfam" id="PF05488">
    <property type="entry name" value="PAAR_motif"/>
    <property type="match status" value="1"/>
</dbReference>
<comment type="caution">
    <text evidence="2">The sequence shown here is derived from an EMBL/GenBank/DDBJ whole genome shotgun (WGS) entry which is preliminary data.</text>
</comment>